<feature type="chain" id="PRO_5040439243" description="DNA/RNA non-specific endonuclease/pyrophosphatase/phosphodiesterase domain-containing protein" evidence="4">
    <location>
        <begin position="30"/>
        <end position="591"/>
    </location>
</feature>
<evidence type="ECO:0000256" key="4">
    <source>
        <dbReference type="SAM" id="SignalP"/>
    </source>
</evidence>
<evidence type="ECO:0000259" key="5">
    <source>
        <dbReference type="Pfam" id="PF01223"/>
    </source>
</evidence>
<protein>
    <recommendedName>
        <fullName evidence="5">DNA/RNA non-specific endonuclease/pyrophosphatase/phosphodiesterase domain-containing protein</fullName>
    </recommendedName>
</protein>
<keyword evidence="4" id="KW-0732">Signal</keyword>
<evidence type="ECO:0000313" key="6">
    <source>
        <dbReference type="EMBL" id="CAG9838661.1"/>
    </source>
</evidence>
<dbReference type="GO" id="GO:0006309">
    <property type="term" value="P:apoptotic DNA fragmentation"/>
    <property type="evidence" value="ECO:0007669"/>
    <property type="project" value="TreeGrafter"/>
</dbReference>
<dbReference type="GO" id="GO:0000014">
    <property type="term" value="F:single-stranded DNA endodeoxyribonuclease activity"/>
    <property type="evidence" value="ECO:0007669"/>
    <property type="project" value="TreeGrafter"/>
</dbReference>
<organism evidence="6 7">
    <name type="scientific">Diabrotica balteata</name>
    <name type="common">Banded cucumber beetle</name>
    <dbReference type="NCBI Taxonomy" id="107213"/>
    <lineage>
        <taxon>Eukaryota</taxon>
        <taxon>Metazoa</taxon>
        <taxon>Ecdysozoa</taxon>
        <taxon>Arthropoda</taxon>
        <taxon>Hexapoda</taxon>
        <taxon>Insecta</taxon>
        <taxon>Pterygota</taxon>
        <taxon>Neoptera</taxon>
        <taxon>Endopterygota</taxon>
        <taxon>Coleoptera</taxon>
        <taxon>Polyphaga</taxon>
        <taxon>Cucujiformia</taxon>
        <taxon>Chrysomeloidea</taxon>
        <taxon>Chrysomelidae</taxon>
        <taxon>Galerucinae</taxon>
        <taxon>Diabroticina</taxon>
        <taxon>Diabroticites</taxon>
        <taxon>Diabrotica</taxon>
    </lineage>
</organism>
<dbReference type="GO" id="GO:0005743">
    <property type="term" value="C:mitochondrial inner membrane"/>
    <property type="evidence" value="ECO:0007669"/>
    <property type="project" value="TreeGrafter"/>
</dbReference>
<dbReference type="EMBL" id="OU898283">
    <property type="protein sequence ID" value="CAG9838661.1"/>
    <property type="molecule type" value="Genomic_DNA"/>
</dbReference>
<gene>
    <name evidence="6" type="ORF">DIABBA_LOCUS11513</name>
</gene>
<dbReference type="Gene3D" id="3.40.570.10">
    <property type="entry name" value="Extracellular Endonuclease, subunit A"/>
    <property type="match status" value="2"/>
</dbReference>
<dbReference type="PANTHER" id="PTHR13966:SF19">
    <property type="entry name" value="NUCLEASE EXOG, MITOCHONDRIAL"/>
    <property type="match status" value="1"/>
</dbReference>
<dbReference type="InterPro" id="IPR044929">
    <property type="entry name" value="DNA/RNA_non-sp_Endonuclease_sf"/>
</dbReference>
<reference evidence="6" key="1">
    <citation type="submission" date="2022-01" db="EMBL/GenBank/DDBJ databases">
        <authorList>
            <person name="King R."/>
        </authorList>
    </citation>
    <scope>NUCLEOTIDE SEQUENCE</scope>
</reference>
<dbReference type="InterPro" id="IPR044925">
    <property type="entry name" value="His-Me_finger_sf"/>
</dbReference>
<dbReference type="Pfam" id="PF01223">
    <property type="entry name" value="Endonuclease_NS"/>
    <property type="match status" value="2"/>
</dbReference>
<dbReference type="GO" id="GO:0005634">
    <property type="term" value="C:nucleus"/>
    <property type="evidence" value="ECO:0007669"/>
    <property type="project" value="TreeGrafter"/>
</dbReference>
<dbReference type="AlphaFoldDB" id="A0A9N9XJ85"/>
<proteinExistence type="inferred from homology"/>
<keyword evidence="2" id="KW-0540">Nuclease</keyword>
<dbReference type="OrthoDB" id="5960141at2759"/>
<keyword evidence="7" id="KW-1185">Reference proteome</keyword>
<evidence type="ECO:0000313" key="7">
    <source>
        <dbReference type="Proteomes" id="UP001153709"/>
    </source>
</evidence>
<feature type="signal peptide" evidence="4">
    <location>
        <begin position="1"/>
        <end position="29"/>
    </location>
</feature>
<dbReference type="InterPro" id="IPR001604">
    <property type="entry name" value="Endo_G_ENPP1-like_dom"/>
</dbReference>
<accession>A0A9N9XJ85</accession>
<dbReference type="GO" id="GO:0046872">
    <property type="term" value="F:metal ion binding"/>
    <property type="evidence" value="ECO:0007669"/>
    <property type="project" value="InterPro"/>
</dbReference>
<dbReference type="GO" id="GO:0004521">
    <property type="term" value="F:RNA endonuclease activity"/>
    <property type="evidence" value="ECO:0007669"/>
    <property type="project" value="TreeGrafter"/>
</dbReference>
<dbReference type="PANTHER" id="PTHR13966">
    <property type="entry name" value="ENDONUCLEASE RELATED"/>
    <property type="match status" value="1"/>
</dbReference>
<dbReference type="InterPro" id="IPR040255">
    <property type="entry name" value="Non-specific_endonuclease"/>
</dbReference>
<sequence>MALKHFSLLGTMKSVLVILVVYLLSVGNCATTGCEINPFGSNTPLVVKYGTTSLIEPTPGYSTLSFTRNALVEFACPGTQITKNGTSLGALVTATCKTGDVFTINGHDVHWSYLSCHNVINPTVREITRNTDTNDPNNQCVNNNKKLQIIQIGFALSTNRFTEAMTICFDSTSKLAIYTYFVLSASINYRARNVANPSFSQDDTFYRMGRSVNTMYQNIQTTYNTLVGLESTSTQYVNRSIFPNRGHLAAKADFVYEPHQRATYRYLRQKYYSKITKFHVFCQNRRPMLNIDTVMLPISSGGLRGGNDIKRDVVNSTGLGCNIYPMQTKAPLTINPTSNTLIYPLPGEYSIRLAPNSQVEFSCPESRIAVGGNVGSNVITATCEENGAFKIPLLPEDQVLDYSSLKCISEPVPTVRKVRYYELNHGDPNINCHNKLLNNLIILKIGFRIDSFGRYLNHIDVCFDIVDKIPVYSHYNISAATNSRAKGFQNPYFIQDENFYELNSDLYRLFRDVKYTVNDIVGLNYDSGKYINGDIFINKGHLAAKADFVYEPLQKATYRKTKKTVKYPNSLPAMSPFPQSDKLLIQALSES</sequence>
<evidence type="ECO:0000256" key="3">
    <source>
        <dbReference type="ARBA" id="ARBA00022759"/>
    </source>
</evidence>
<feature type="domain" description="DNA/RNA non-specific endonuclease/pyrophosphatase/phosphodiesterase" evidence="5">
    <location>
        <begin position="454"/>
        <end position="559"/>
    </location>
</feature>
<dbReference type="Proteomes" id="UP001153709">
    <property type="component" value="Chromosome 8"/>
</dbReference>
<feature type="domain" description="DNA/RNA non-specific endonuclease/pyrophosphatase/phosphodiesterase" evidence="5">
    <location>
        <begin position="148"/>
        <end position="266"/>
    </location>
</feature>
<name>A0A9N9XJ85_DIABA</name>
<evidence type="ECO:0000256" key="2">
    <source>
        <dbReference type="ARBA" id="ARBA00022722"/>
    </source>
</evidence>
<evidence type="ECO:0000256" key="1">
    <source>
        <dbReference type="ARBA" id="ARBA00010052"/>
    </source>
</evidence>
<dbReference type="SUPFAM" id="SSF54060">
    <property type="entry name" value="His-Me finger endonucleases"/>
    <property type="match status" value="2"/>
</dbReference>
<keyword evidence="3" id="KW-0378">Hydrolase</keyword>
<comment type="similarity">
    <text evidence="1">Belongs to the DNA/RNA non-specific endonuclease family.</text>
</comment>
<dbReference type="GO" id="GO:0003676">
    <property type="term" value="F:nucleic acid binding"/>
    <property type="evidence" value="ECO:0007669"/>
    <property type="project" value="InterPro"/>
</dbReference>
<dbReference type="PROSITE" id="PS51257">
    <property type="entry name" value="PROKAR_LIPOPROTEIN"/>
    <property type="match status" value="1"/>
</dbReference>
<keyword evidence="3" id="KW-0255">Endonuclease</keyword>